<dbReference type="EC" id="3.2.1.26" evidence="4"/>
<keyword evidence="9" id="KW-1185">Reference proteome</keyword>
<dbReference type="PANTHER" id="PTHR43101:SF1">
    <property type="entry name" value="BETA-FRUCTOSIDASE"/>
    <property type="match status" value="1"/>
</dbReference>
<comment type="catalytic activity">
    <reaction evidence="4">
        <text>Hydrolysis of terminal non-reducing beta-D-fructofuranoside residues in beta-D-fructofuranosides.</text>
        <dbReference type="EC" id="3.2.1.26"/>
    </reaction>
</comment>
<keyword evidence="3 4" id="KW-0326">Glycosidase</keyword>
<dbReference type="Pfam" id="PF08244">
    <property type="entry name" value="Glyco_hydro_32C"/>
    <property type="match status" value="1"/>
</dbReference>
<comment type="function">
    <text evidence="5">Enables the bacterium to metabolize sucrose as a sole carbon source.</text>
</comment>
<reference evidence="9" key="1">
    <citation type="journal article" date="2019" name="Int. J. Syst. Evol. Microbiol.">
        <title>The Global Catalogue of Microorganisms (GCM) 10K type strain sequencing project: providing services to taxonomists for standard genome sequencing and annotation.</title>
        <authorList>
            <consortium name="The Broad Institute Genomics Platform"/>
            <consortium name="The Broad Institute Genome Sequencing Center for Infectious Disease"/>
            <person name="Wu L."/>
            <person name="Ma J."/>
        </authorList>
    </citation>
    <scope>NUCLEOTIDE SEQUENCE [LARGE SCALE GENOMIC DNA]</scope>
    <source>
        <strain evidence="9">CCM 7950</strain>
    </source>
</reference>
<evidence type="ECO:0000256" key="3">
    <source>
        <dbReference type="ARBA" id="ARBA00023295"/>
    </source>
</evidence>
<dbReference type="PROSITE" id="PS00609">
    <property type="entry name" value="GLYCOSYL_HYDROL_F32"/>
    <property type="match status" value="1"/>
</dbReference>
<dbReference type="Gene3D" id="2.115.10.20">
    <property type="entry name" value="Glycosyl hydrolase domain, family 43"/>
    <property type="match status" value="1"/>
</dbReference>
<dbReference type="InterPro" id="IPR001362">
    <property type="entry name" value="Glyco_hydro_32"/>
</dbReference>
<proteinExistence type="inferred from homology"/>
<evidence type="ECO:0000259" key="7">
    <source>
        <dbReference type="Pfam" id="PF08244"/>
    </source>
</evidence>
<dbReference type="InterPro" id="IPR013189">
    <property type="entry name" value="Glyco_hydro_32_C"/>
</dbReference>
<dbReference type="RefSeq" id="WP_379095258.1">
    <property type="nucleotide sequence ID" value="NZ_JBHUFP010000002.1"/>
</dbReference>
<dbReference type="EMBL" id="JBHUFP010000002">
    <property type="protein sequence ID" value="MFD1804978.1"/>
    <property type="molecule type" value="Genomic_DNA"/>
</dbReference>
<dbReference type="SUPFAM" id="SSF49899">
    <property type="entry name" value="Concanavalin A-like lectins/glucanases"/>
    <property type="match status" value="1"/>
</dbReference>
<evidence type="ECO:0000313" key="8">
    <source>
        <dbReference type="EMBL" id="MFD1804978.1"/>
    </source>
</evidence>
<dbReference type="InterPro" id="IPR013320">
    <property type="entry name" value="ConA-like_dom_sf"/>
</dbReference>
<comment type="caution">
    <text evidence="8">The sequence shown here is derived from an EMBL/GenBank/DDBJ whole genome shotgun (WGS) entry which is preliminary data.</text>
</comment>
<dbReference type="SMART" id="SM00640">
    <property type="entry name" value="Glyco_32"/>
    <property type="match status" value="1"/>
</dbReference>
<comment type="subcellular location">
    <subcellularLocation>
        <location evidence="5">Cytoplasm</location>
    </subcellularLocation>
</comment>
<dbReference type="InterPro" id="IPR013148">
    <property type="entry name" value="Glyco_hydro_32_N"/>
</dbReference>
<evidence type="ECO:0000256" key="1">
    <source>
        <dbReference type="ARBA" id="ARBA00009902"/>
    </source>
</evidence>
<evidence type="ECO:0000256" key="2">
    <source>
        <dbReference type="ARBA" id="ARBA00022801"/>
    </source>
</evidence>
<evidence type="ECO:0000256" key="5">
    <source>
        <dbReference type="RuleBase" id="RU365015"/>
    </source>
</evidence>
<accession>A0ABW4NRR3</accession>
<dbReference type="InterPro" id="IPR006232">
    <property type="entry name" value="Suc6P_hydrolase"/>
</dbReference>
<dbReference type="Pfam" id="PF00251">
    <property type="entry name" value="Glyco_hydro_32N"/>
    <property type="match status" value="1"/>
</dbReference>
<sequence length="479" mass="55562">MHIFNHGKYKSLHAQSVGELAQIRQQVLSDNEFRPTYHLAPDTGLLNDPNGLIFDGENYHIFYQWFPYAALHGMKHWQHVITADFQHFRYAEPLIPDQLFESHGCYSGGAILWQDQIIAFYTGNTRNEQQQRIPHQNIAIFSKSGKLLEKRCLLNQAPVGYSEHVRDPKPFISTEGKIRFILGAQRQNGTGTALLYEMPDLDSTPQLLGELTLTQFNNQGVFMWECPDLFQLADKSVFIWSPQGKPREEHYFQNNYHATYALGVLQDKTFHTEHIDELDYGFDFYAPQSVYQGKGIFYGWVGLPDLTYPTDRYQWHSMLSLPRQLTLQQGKLYQKPIAQLYAQLHPIQQFSIQEAQIIDRLDTAYLTFTPQNQNFTMTFFSNSAQHQLVISYHNGLFSLDRTQTKQTALMQEFGTLRHCEITELYKVEIFFDRSVVEIFLNDGEKAMTSRFFIEQRKNQISSSRPIMVSVAQLPAISIK</sequence>
<evidence type="ECO:0000259" key="6">
    <source>
        <dbReference type="Pfam" id="PF00251"/>
    </source>
</evidence>
<dbReference type="CDD" id="cd18623">
    <property type="entry name" value="GH32_ScrB-like"/>
    <property type="match status" value="1"/>
</dbReference>
<comment type="pathway">
    <text evidence="5">Glycan biosynthesis; sucrose metabolism.</text>
</comment>
<evidence type="ECO:0000256" key="4">
    <source>
        <dbReference type="RuleBase" id="RU362110"/>
    </source>
</evidence>
<evidence type="ECO:0000313" key="9">
    <source>
        <dbReference type="Proteomes" id="UP001597420"/>
    </source>
</evidence>
<name>A0ABW4NRR3_9PAST</name>
<dbReference type="PANTHER" id="PTHR43101">
    <property type="entry name" value="BETA-FRUCTOSIDASE"/>
    <property type="match status" value="1"/>
</dbReference>
<dbReference type="InterPro" id="IPR018053">
    <property type="entry name" value="Glyco_hydro_32_AS"/>
</dbReference>
<dbReference type="GO" id="GO:0016787">
    <property type="term" value="F:hydrolase activity"/>
    <property type="evidence" value="ECO:0007669"/>
    <property type="project" value="UniProtKB-KW"/>
</dbReference>
<feature type="domain" description="Glycosyl hydrolase family 32 C-terminal" evidence="7">
    <location>
        <begin position="362"/>
        <end position="461"/>
    </location>
</feature>
<dbReference type="Proteomes" id="UP001597420">
    <property type="component" value="Unassembled WGS sequence"/>
</dbReference>
<dbReference type="InterPro" id="IPR051214">
    <property type="entry name" value="GH32_Enzymes"/>
</dbReference>
<organism evidence="8 9">
    <name type="scientific">Pasteurella oralis</name>
    <dbReference type="NCBI Taxonomy" id="1071947"/>
    <lineage>
        <taxon>Bacteria</taxon>
        <taxon>Pseudomonadati</taxon>
        <taxon>Pseudomonadota</taxon>
        <taxon>Gammaproteobacteria</taxon>
        <taxon>Pasteurellales</taxon>
        <taxon>Pasteurellaceae</taxon>
        <taxon>Pasteurella</taxon>
    </lineage>
</organism>
<keyword evidence="5" id="KW-0119">Carbohydrate metabolism</keyword>
<dbReference type="Gene3D" id="2.60.120.560">
    <property type="entry name" value="Exo-inulinase, domain 1"/>
    <property type="match status" value="1"/>
</dbReference>
<feature type="domain" description="Glycosyl hydrolase family 32 N-terminal" evidence="6">
    <location>
        <begin position="38"/>
        <end position="336"/>
    </location>
</feature>
<comment type="similarity">
    <text evidence="1 4">Belongs to the glycosyl hydrolase 32 family.</text>
</comment>
<dbReference type="SUPFAM" id="SSF75005">
    <property type="entry name" value="Arabinanase/levansucrase/invertase"/>
    <property type="match status" value="1"/>
</dbReference>
<dbReference type="InterPro" id="IPR023296">
    <property type="entry name" value="Glyco_hydro_beta-prop_sf"/>
</dbReference>
<dbReference type="NCBIfam" id="TIGR01322">
    <property type="entry name" value="scrB_fam"/>
    <property type="match status" value="1"/>
</dbReference>
<keyword evidence="5" id="KW-0963">Cytoplasm</keyword>
<keyword evidence="2 4" id="KW-0378">Hydrolase</keyword>
<gene>
    <name evidence="8" type="ORF">ACFSAV_01070</name>
</gene>
<protein>
    <recommendedName>
        <fullName evidence="4">Sucrose-6-phosphate hydrolase</fullName>
        <ecNumber evidence="4">3.2.1.26</ecNumber>
    </recommendedName>
    <alternativeName>
        <fullName evidence="5">Invertase</fullName>
    </alternativeName>
</protein>